<sequence length="98" mass="11496">MRVLLSVALIVLSSVAMANPPVAGARPDMQLEWNNTNPEQRQALDTFYQSLQNFSAQPEANQRIMREQHLEQLRDMSSEQRQQMFRSFVQQSENQRFR</sequence>
<dbReference type="AlphaFoldDB" id="A0A160TG62"/>
<organism evidence="2">
    <name type="scientific">hydrothermal vent metagenome</name>
    <dbReference type="NCBI Taxonomy" id="652676"/>
    <lineage>
        <taxon>unclassified sequences</taxon>
        <taxon>metagenomes</taxon>
        <taxon>ecological metagenomes</taxon>
    </lineage>
</organism>
<gene>
    <name evidence="2" type="ORF">MGWOODY_Tha1800</name>
</gene>
<feature type="region of interest" description="Disordered" evidence="1">
    <location>
        <begin position="75"/>
        <end position="98"/>
    </location>
</feature>
<evidence type="ECO:0008006" key="3">
    <source>
        <dbReference type="Google" id="ProtNLM"/>
    </source>
</evidence>
<protein>
    <recommendedName>
        <fullName evidence="3">DUF3106 domain-containing protein</fullName>
    </recommendedName>
</protein>
<reference evidence="2" key="1">
    <citation type="submission" date="2015-10" db="EMBL/GenBank/DDBJ databases">
        <authorList>
            <person name="Gilbert D.G."/>
        </authorList>
    </citation>
    <scope>NUCLEOTIDE SEQUENCE</scope>
</reference>
<accession>A0A160TG62</accession>
<dbReference type="EMBL" id="CZQC01000067">
    <property type="protein sequence ID" value="CUS42477.1"/>
    <property type="molecule type" value="Genomic_DNA"/>
</dbReference>
<feature type="compositionally biased region" description="Polar residues" evidence="1">
    <location>
        <begin position="79"/>
        <end position="98"/>
    </location>
</feature>
<evidence type="ECO:0000256" key="1">
    <source>
        <dbReference type="SAM" id="MobiDB-lite"/>
    </source>
</evidence>
<proteinExistence type="predicted"/>
<name>A0A160TG62_9ZZZZ</name>
<evidence type="ECO:0000313" key="2">
    <source>
        <dbReference type="EMBL" id="CUS42477.1"/>
    </source>
</evidence>